<evidence type="ECO:0000313" key="16">
    <source>
        <dbReference type="Xenbase" id="XB-GENE-29086019"/>
    </source>
</evidence>
<comment type="similarity">
    <text evidence="2 11">Belongs to the G-protein coupled receptor 1 family.</text>
</comment>
<dbReference type="Gene3D" id="1.20.1070.10">
    <property type="entry name" value="Rhodopsin 7-helix transmembrane proteins"/>
    <property type="match status" value="1"/>
</dbReference>
<reference evidence="15" key="1">
    <citation type="submission" date="2025-08" db="UniProtKB">
        <authorList>
            <consortium name="RefSeq"/>
        </authorList>
    </citation>
    <scope>IDENTIFICATION</scope>
    <source>
        <strain evidence="15">Nigerian</strain>
        <tissue evidence="15">Liver and blood</tissue>
    </source>
</reference>
<keyword evidence="5 12" id="KW-1133">Transmembrane helix</keyword>
<dbReference type="AGR" id="Xenbase:XB-GENE-29086019"/>
<comment type="subcellular location">
    <subcellularLocation>
        <location evidence="1 12">Cell membrane</location>
        <topology evidence="1 12">Multi-pass membrane protein</topology>
    </subcellularLocation>
</comment>
<evidence type="ECO:0000256" key="5">
    <source>
        <dbReference type="ARBA" id="ARBA00022989"/>
    </source>
</evidence>
<evidence type="ECO:0000313" key="15">
    <source>
        <dbReference type="RefSeq" id="XP_004911469.1"/>
    </source>
</evidence>
<dbReference type="Proteomes" id="UP000008143">
    <property type="component" value="Chromosome 1"/>
</dbReference>
<dbReference type="AlphaFoldDB" id="A0A8J0QW11"/>
<dbReference type="GO" id="GO:0004930">
    <property type="term" value="F:G protein-coupled receptor activity"/>
    <property type="evidence" value="ECO:0007669"/>
    <property type="project" value="UniProtKB-KW"/>
</dbReference>
<dbReference type="GeneID" id="101732303"/>
<dbReference type="PRINTS" id="PR00245">
    <property type="entry name" value="OLFACTORYR"/>
</dbReference>
<dbReference type="PANTHER" id="PTHR48018">
    <property type="entry name" value="OLFACTORY RECEPTOR"/>
    <property type="match status" value="1"/>
</dbReference>
<dbReference type="RefSeq" id="XP_004911469.1">
    <property type="nucleotide sequence ID" value="XM_004911412.2"/>
</dbReference>
<dbReference type="InterPro" id="IPR000276">
    <property type="entry name" value="GPCR_Rhodpsn"/>
</dbReference>
<organism evidence="14 15">
    <name type="scientific">Xenopus tropicalis</name>
    <name type="common">Western clawed frog</name>
    <name type="synonym">Silurana tropicalis</name>
    <dbReference type="NCBI Taxonomy" id="8364"/>
    <lineage>
        <taxon>Eukaryota</taxon>
        <taxon>Metazoa</taxon>
        <taxon>Chordata</taxon>
        <taxon>Craniata</taxon>
        <taxon>Vertebrata</taxon>
        <taxon>Euteleostomi</taxon>
        <taxon>Amphibia</taxon>
        <taxon>Batrachia</taxon>
        <taxon>Anura</taxon>
        <taxon>Pipoidea</taxon>
        <taxon>Pipidae</taxon>
        <taxon>Xenopodinae</taxon>
        <taxon>Xenopus</taxon>
        <taxon>Silurana</taxon>
    </lineage>
</organism>
<dbReference type="PRINTS" id="PR00237">
    <property type="entry name" value="GPCRRHODOPSN"/>
</dbReference>
<keyword evidence="4 11" id="KW-0812">Transmembrane</keyword>
<keyword evidence="8 11" id="KW-0675">Receptor</keyword>
<dbReference type="FunFam" id="1.20.1070.10:FF:000003">
    <property type="entry name" value="Olfactory receptor"/>
    <property type="match status" value="1"/>
</dbReference>
<gene>
    <name evidence="15 16" type="primary">LOC101732303</name>
</gene>
<name>A0A8J0QW11_XENTR</name>
<keyword evidence="7 12" id="KW-0472">Membrane</keyword>
<evidence type="ECO:0000256" key="2">
    <source>
        <dbReference type="ARBA" id="ARBA00010663"/>
    </source>
</evidence>
<dbReference type="PROSITE" id="PS00237">
    <property type="entry name" value="G_PROTEIN_RECEP_F1_1"/>
    <property type="match status" value="1"/>
</dbReference>
<evidence type="ECO:0000256" key="4">
    <source>
        <dbReference type="ARBA" id="ARBA00022692"/>
    </source>
</evidence>
<dbReference type="KEGG" id="xtr:101732303"/>
<sequence>MENKNITKVEEFIFSGLSDNPQLKPYLFILFFIVYTLTLVENSALILVISNNAQLYTPMYEFLRQLSIIDICYSSSVTIKMLSDFVSEKRSISVAGCGLQMLTYAGFGGSECFLLAAMSFDRYVAICHPLTYLKTMNKQTLVILILFCYLGGLLNGIVQTWFSFFHLNFCGLKQYINHFYCDVMALIEISCGNTRANEVVLLTMVGFIELSSLFVILSTYLCIIYTVLGIRSSEGRKKAFSTCASHMTVVSLFYGTIIFMYLRPLSAYRPEEDKIIAVFYTVIIPLLNPIVYSLRNRDVKKSAKKTVCQVKLKNNE</sequence>
<feature type="transmembrane region" description="Helical" evidence="12">
    <location>
        <begin position="141"/>
        <end position="162"/>
    </location>
</feature>
<feature type="transmembrane region" description="Helical" evidence="12">
    <location>
        <begin position="274"/>
        <end position="294"/>
    </location>
</feature>
<feature type="transmembrane region" description="Helical" evidence="12">
    <location>
        <begin position="26"/>
        <end position="50"/>
    </location>
</feature>
<evidence type="ECO:0000256" key="1">
    <source>
        <dbReference type="ARBA" id="ARBA00004651"/>
    </source>
</evidence>
<evidence type="ECO:0000256" key="6">
    <source>
        <dbReference type="ARBA" id="ARBA00023040"/>
    </source>
</evidence>
<dbReference type="SUPFAM" id="SSF81321">
    <property type="entry name" value="Family A G protein-coupled receptor-like"/>
    <property type="match status" value="1"/>
</dbReference>
<keyword evidence="9" id="KW-0325">Glycoprotein</keyword>
<dbReference type="OMA" id="FMYLRPL"/>
<dbReference type="InterPro" id="IPR017452">
    <property type="entry name" value="GPCR_Rhodpsn_7TM"/>
</dbReference>
<feature type="transmembrane region" description="Helical" evidence="12">
    <location>
        <begin position="240"/>
        <end position="262"/>
    </location>
</feature>
<dbReference type="FunFam" id="1.10.1220.70:FF:000001">
    <property type="entry name" value="Olfactory receptor"/>
    <property type="match status" value="1"/>
</dbReference>
<keyword evidence="3 12" id="KW-1003">Cell membrane</keyword>
<dbReference type="Pfam" id="PF13853">
    <property type="entry name" value="7tm_4"/>
    <property type="match status" value="1"/>
</dbReference>
<dbReference type="OrthoDB" id="9615015at2759"/>
<dbReference type="PROSITE" id="PS50262">
    <property type="entry name" value="G_PROTEIN_RECEP_F1_2"/>
    <property type="match status" value="1"/>
</dbReference>
<keyword evidence="12" id="KW-0716">Sensory transduction</keyword>
<evidence type="ECO:0000256" key="3">
    <source>
        <dbReference type="ARBA" id="ARBA00022475"/>
    </source>
</evidence>
<feature type="transmembrane region" description="Helical" evidence="12">
    <location>
        <begin position="204"/>
        <end position="228"/>
    </location>
</feature>
<evidence type="ECO:0000256" key="8">
    <source>
        <dbReference type="ARBA" id="ARBA00023170"/>
    </source>
</evidence>
<accession>A0A8J0QW11</accession>
<protein>
    <recommendedName>
        <fullName evidence="12">Olfactory receptor</fullName>
    </recommendedName>
</protein>
<evidence type="ECO:0000256" key="11">
    <source>
        <dbReference type="RuleBase" id="RU000688"/>
    </source>
</evidence>
<evidence type="ECO:0000256" key="12">
    <source>
        <dbReference type="RuleBase" id="RU363047"/>
    </source>
</evidence>
<dbReference type="CDD" id="cd15230">
    <property type="entry name" value="7tmA_OR5-like"/>
    <property type="match status" value="1"/>
</dbReference>
<evidence type="ECO:0000256" key="10">
    <source>
        <dbReference type="ARBA" id="ARBA00023224"/>
    </source>
</evidence>
<dbReference type="Xenbase" id="XB-GENE-29086019">
    <property type="gene designation" value="LOC101732303"/>
</dbReference>
<dbReference type="GO" id="GO:0004984">
    <property type="term" value="F:olfactory receptor activity"/>
    <property type="evidence" value="ECO:0000318"/>
    <property type="project" value="GO_Central"/>
</dbReference>
<evidence type="ECO:0000256" key="9">
    <source>
        <dbReference type="ARBA" id="ARBA00023180"/>
    </source>
</evidence>
<keyword evidence="6 11" id="KW-0297">G-protein coupled receptor</keyword>
<evidence type="ECO:0000313" key="14">
    <source>
        <dbReference type="Proteomes" id="UP000008143"/>
    </source>
</evidence>
<dbReference type="GO" id="GO:0005886">
    <property type="term" value="C:plasma membrane"/>
    <property type="evidence" value="ECO:0007669"/>
    <property type="project" value="UniProtKB-SubCell"/>
</dbReference>
<evidence type="ECO:0000256" key="7">
    <source>
        <dbReference type="ARBA" id="ARBA00023136"/>
    </source>
</evidence>
<evidence type="ECO:0000259" key="13">
    <source>
        <dbReference type="PROSITE" id="PS50262"/>
    </source>
</evidence>
<keyword evidence="10 11" id="KW-0807">Transducer</keyword>
<keyword evidence="14" id="KW-1185">Reference proteome</keyword>
<feature type="domain" description="G-protein coupled receptors family 1 profile" evidence="13">
    <location>
        <begin position="41"/>
        <end position="292"/>
    </location>
</feature>
<keyword evidence="12" id="KW-0552">Olfaction</keyword>
<dbReference type="InterPro" id="IPR000725">
    <property type="entry name" value="Olfact_rcpt"/>
</dbReference>
<proteinExistence type="inferred from homology"/>
<dbReference type="GO" id="GO:0005549">
    <property type="term" value="F:odorant binding"/>
    <property type="evidence" value="ECO:0000318"/>
    <property type="project" value="GO_Central"/>
</dbReference>